<dbReference type="Proteomes" id="UP000254259">
    <property type="component" value="Plasmid CBM2636_mp"/>
</dbReference>
<geneLocation type="plasmid" evidence="2">
    <name>cbm2636_mp</name>
</geneLocation>
<evidence type="ECO:0000313" key="1">
    <source>
        <dbReference type="EMBL" id="SPD68315.1"/>
    </source>
</evidence>
<protein>
    <submittedName>
        <fullName evidence="1">Uncharacterized protein</fullName>
    </submittedName>
</protein>
<sequence>MKHIAFPMSPRRCILLCRKPDRRPKSPEPGYGRRSDWVKCLRKSKTRVLYPVSRWLMASDRP</sequence>
<reference evidence="1 2" key="1">
    <citation type="submission" date="2018-01" db="EMBL/GenBank/DDBJ databases">
        <authorList>
            <person name="Clerissi C."/>
        </authorList>
    </citation>
    <scope>NUCLEOTIDE SEQUENCE [LARGE SCALE GENOMIC DNA]</scope>
    <source>
        <strain evidence="1">Cupriavidus taiwanensis SWF 66322</strain>
        <plasmid evidence="2">cbm2636_mp</plasmid>
    </source>
</reference>
<accession>A0A9Q7V2G2</accession>
<keyword evidence="1" id="KW-0614">Plasmid</keyword>
<gene>
    <name evidence="1" type="ORF">CBM2636_MP21165</name>
</gene>
<evidence type="ECO:0000313" key="2">
    <source>
        <dbReference type="Proteomes" id="UP000254259"/>
    </source>
</evidence>
<organism evidence="1 2">
    <name type="scientific">Cupriavidus taiwanensis</name>
    <dbReference type="NCBI Taxonomy" id="164546"/>
    <lineage>
        <taxon>Bacteria</taxon>
        <taxon>Pseudomonadati</taxon>
        <taxon>Pseudomonadota</taxon>
        <taxon>Betaproteobacteria</taxon>
        <taxon>Burkholderiales</taxon>
        <taxon>Burkholderiaceae</taxon>
        <taxon>Cupriavidus</taxon>
    </lineage>
</organism>
<dbReference type="EMBL" id="LT984814">
    <property type="protein sequence ID" value="SPD68315.1"/>
    <property type="molecule type" value="Genomic_DNA"/>
</dbReference>
<name>A0A9Q7V2G2_9BURK</name>
<proteinExistence type="predicted"/>
<dbReference type="AlphaFoldDB" id="A0A9Q7V2G2"/>